<protein>
    <submittedName>
        <fullName evidence="4">Aldehyde Dehydrogenase</fullName>
    </submittedName>
</protein>
<keyword evidence="5" id="KW-1185">Reference proteome</keyword>
<dbReference type="PIRSF" id="PIRSF036410">
    <property type="entry name" value="EutE_PduP"/>
    <property type="match status" value="1"/>
</dbReference>
<keyword evidence="1" id="KW-0560">Oxidoreductase</keyword>
<dbReference type="KEGG" id="toc:Toce_0560"/>
<organism evidence="4 5">
    <name type="scientific">Thermosediminibacter oceani (strain ATCC BAA-1034 / DSM 16646 / JW/IW-1228P)</name>
    <dbReference type="NCBI Taxonomy" id="555079"/>
    <lineage>
        <taxon>Bacteria</taxon>
        <taxon>Bacillati</taxon>
        <taxon>Bacillota</taxon>
        <taxon>Clostridia</taxon>
        <taxon>Thermosediminibacterales</taxon>
        <taxon>Thermosediminibacteraceae</taxon>
        <taxon>Thermosediminibacter</taxon>
    </lineage>
</organism>
<accession>D9S1Q6</accession>
<dbReference type="Gene3D" id="3.40.605.10">
    <property type="entry name" value="Aldehyde Dehydrogenase, Chain A, domain 1"/>
    <property type="match status" value="1"/>
</dbReference>
<dbReference type="PANTHER" id="PTHR11699">
    <property type="entry name" value="ALDEHYDE DEHYDROGENASE-RELATED"/>
    <property type="match status" value="1"/>
</dbReference>
<dbReference type="Pfam" id="PF00171">
    <property type="entry name" value="Aldedh"/>
    <property type="match status" value="1"/>
</dbReference>
<sequence>MVDEKVVEAIAKRIIEELNLCESGSSGGESREELGIFDNLDDAVEAASQAQKRFAALDLEKREEIIQAIREACLNNARYLAELTVNETGIGRVEDKIVKNILAAKKTPGTEDLRPSCWTGDHGLTLVEMAPVGVIGSITPVTNPVATVINNSISMLAAGNAVVFNPHPSAKRSSNKAVEIINEAIMKVGGPRHLVNSVAEPTIETAKALMAHPKVNLVSVTGGKAVVSEALRSGKKVIGAGAGNPPVVVDETADIVKAAHDIYCGASFDNNLPCIAEKELIAVEAVADMLLERLAREGAYILRGKDVEKITEVVFDENHRINKKLVGKDASFILEQIGIQVGKDVRLVVVPVNPEHPLVHHEQLMPVLPFVRVPNIQEAVELAVRAEGGNRHTAVMHSKNVDNMTNFARAIQTTIFVKNAPSYAGIGFGGEGYATFTIAGPTGEGLTSARTFTRQRRCVLVDAFRII</sequence>
<dbReference type="RefSeq" id="WP_013275382.1">
    <property type="nucleotide sequence ID" value="NC_014377.1"/>
</dbReference>
<dbReference type="CDD" id="cd07121">
    <property type="entry name" value="ALDH_EutE"/>
    <property type="match status" value="1"/>
</dbReference>
<proteinExistence type="predicted"/>
<dbReference type="InterPro" id="IPR015590">
    <property type="entry name" value="Aldehyde_DH_dom"/>
</dbReference>
<evidence type="ECO:0000313" key="5">
    <source>
        <dbReference type="Proteomes" id="UP000000272"/>
    </source>
</evidence>
<name>D9S1Q6_THEOJ</name>
<dbReference type="InterPro" id="IPR016161">
    <property type="entry name" value="Ald_DH/histidinol_DH"/>
</dbReference>
<dbReference type="OrthoDB" id="9804734at2"/>
<gene>
    <name evidence="4" type="ordered locus">Toce_0560</name>
</gene>
<dbReference type="InterPro" id="IPR016163">
    <property type="entry name" value="Ald_DH_C"/>
</dbReference>
<evidence type="ECO:0000313" key="4">
    <source>
        <dbReference type="EMBL" id="ADL07333.1"/>
    </source>
</evidence>
<dbReference type="InterPro" id="IPR016162">
    <property type="entry name" value="Ald_DH_N"/>
</dbReference>
<dbReference type="EMBL" id="CP002131">
    <property type="protein sequence ID" value="ADL07333.1"/>
    <property type="molecule type" value="Genomic_DNA"/>
</dbReference>
<evidence type="ECO:0000259" key="3">
    <source>
        <dbReference type="Pfam" id="PF00171"/>
    </source>
</evidence>
<evidence type="ECO:0000256" key="1">
    <source>
        <dbReference type="ARBA" id="ARBA00023002"/>
    </source>
</evidence>
<dbReference type="NCBIfam" id="NF011927">
    <property type="entry name" value="PRK15398.1"/>
    <property type="match status" value="1"/>
</dbReference>
<dbReference type="AlphaFoldDB" id="D9S1Q6"/>
<dbReference type="Gene3D" id="3.40.309.10">
    <property type="entry name" value="Aldehyde Dehydrogenase, Chain A, domain 2"/>
    <property type="match status" value="1"/>
</dbReference>
<keyword evidence="2" id="KW-0520">NAD</keyword>
<dbReference type="SMR" id="D9S1Q6"/>
<dbReference type="STRING" id="555079.Toce_0560"/>
<dbReference type="HOGENOM" id="CLU_028794_1_0_9"/>
<evidence type="ECO:0000256" key="2">
    <source>
        <dbReference type="ARBA" id="ARBA00023027"/>
    </source>
</evidence>
<dbReference type="eggNOG" id="COG1012">
    <property type="taxonomic scope" value="Bacteria"/>
</dbReference>
<dbReference type="Proteomes" id="UP000000272">
    <property type="component" value="Chromosome"/>
</dbReference>
<dbReference type="GO" id="GO:0008774">
    <property type="term" value="F:acetaldehyde dehydrogenase (acetylating) activity"/>
    <property type="evidence" value="ECO:0007669"/>
    <property type="project" value="InterPro"/>
</dbReference>
<dbReference type="SUPFAM" id="SSF53720">
    <property type="entry name" value="ALDH-like"/>
    <property type="match status" value="1"/>
</dbReference>
<feature type="domain" description="Aldehyde dehydrogenase" evidence="3">
    <location>
        <begin position="39"/>
        <end position="431"/>
    </location>
</feature>
<dbReference type="InterPro" id="IPR012408">
    <property type="entry name" value="Acetald_propionald_DH-rel"/>
</dbReference>
<reference evidence="4 5" key="1">
    <citation type="journal article" date="2010" name="Stand. Genomic Sci.">
        <title>Complete genome sequence of Thermosediminibacter oceani type strain (JW/IW-1228P).</title>
        <authorList>
            <person name="Pitluck S."/>
            <person name="Yasawong M."/>
            <person name="Munk C."/>
            <person name="Nolan M."/>
            <person name="Lapidus A."/>
            <person name="Lucas S."/>
            <person name="Glavina Del Rio T."/>
            <person name="Tice H."/>
            <person name="Cheng J.F."/>
            <person name="Bruce D."/>
            <person name="Detter C."/>
            <person name="Tapia R."/>
            <person name="Han C."/>
            <person name="Goodwin L."/>
            <person name="Liolios K."/>
            <person name="Ivanova N."/>
            <person name="Mavromatis K."/>
            <person name="Mikhailova N."/>
            <person name="Pati A."/>
            <person name="Chen A."/>
            <person name="Palaniappan K."/>
            <person name="Land M."/>
            <person name="Hauser L."/>
            <person name="Chang Y.J."/>
            <person name="Jeffries C.D."/>
            <person name="Rohde M."/>
            <person name="Spring S."/>
            <person name="Sikorski J."/>
            <person name="Goker M."/>
            <person name="Woyke T."/>
            <person name="Bristow J."/>
            <person name="Eisen J.A."/>
            <person name="Markowitz V."/>
            <person name="Hugenholtz P."/>
            <person name="Kyrpides N.C."/>
            <person name="Klenk H.P."/>
        </authorList>
    </citation>
    <scope>NUCLEOTIDE SEQUENCE [LARGE SCALE GENOMIC DNA]</scope>
    <source>
        <strain evidence="5">ATCC BAA-1034 / DSM 16646 / JW/IW-1228P</strain>
    </source>
</reference>